<name>A0A645AN75_9ZZZZ</name>
<gene>
    <name evidence="3" type="primary">xerD_67</name>
    <name evidence="3" type="ORF">SDC9_99072</name>
</gene>
<dbReference type="PROSITE" id="PS51898">
    <property type="entry name" value="TYR_RECOMBINASE"/>
    <property type="match status" value="1"/>
</dbReference>
<keyword evidence="1" id="KW-0233">DNA recombination</keyword>
<dbReference type="InterPro" id="IPR002104">
    <property type="entry name" value="Integrase_catalytic"/>
</dbReference>
<accession>A0A645AN75</accession>
<dbReference type="EMBL" id="VSSQ01013808">
    <property type="protein sequence ID" value="MPM52313.1"/>
    <property type="molecule type" value="Genomic_DNA"/>
</dbReference>
<comment type="caution">
    <text evidence="3">The sequence shown here is derived from an EMBL/GenBank/DDBJ whole genome shotgun (WGS) entry which is preliminary data.</text>
</comment>
<protein>
    <submittedName>
        <fullName evidence="3">Tyrosine recombinase XerD</fullName>
    </submittedName>
</protein>
<feature type="domain" description="Tyr recombinase" evidence="2">
    <location>
        <begin position="5"/>
        <end position="178"/>
    </location>
</feature>
<dbReference type="PANTHER" id="PTHR30349:SF64">
    <property type="entry name" value="PROPHAGE INTEGRASE INTD-RELATED"/>
    <property type="match status" value="1"/>
</dbReference>
<dbReference type="InterPro" id="IPR050090">
    <property type="entry name" value="Tyrosine_recombinase_XerCD"/>
</dbReference>
<dbReference type="SUPFAM" id="SSF56349">
    <property type="entry name" value="DNA breaking-rejoining enzymes"/>
    <property type="match status" value="1"/>
</dbReference>
<evidence type="ECO:0000259" key="2">
    <source>
        <dbReference type="PROSITE" id="PS51898"/>
    </source>
</evidence>
<dbReference type="PANTHER" id="PTHR30349">
    <property type="entry name" value="PHAGE INTEGRASE-RELATED"/>
    <property type="match status" value="1"/>
</dbReference>
<dbReference type="GO" id="GO:0003677">
    <property type="term" value="F:DNA binding"/>
    <property type="evidence" value="ECO:0007669"/>
    <property type="project" value="InterPro"/>
</dbReference>
<dbReference type="CDD" id="cd00796">
    <property type="entry name" value="INT_Rci_Hp1_C"/>
    <property type="match status" value="1"/>
</dbReference>
<dbReference type="InterPro" id="IPR011010">
    <property type="entry name" value="DNA_brk_join_enz"/>
</dbReference>
<dbReference type="InterPro" id="IPR013762">
    <property type="entry name" value="Integrase-like_cat_sf"/>
</dbReference>
<dbReference type="GO" id="GO:0006310">
    <property type="term" value="P:DNA recombination"/>
    <property type="evidence" value="ECO:0007669"/>
    <property type="project" value="UniProtKB-KW"/>
</dbReference>
<proteinExistence type="predicted"/>
<dbReference type="Pfam" id="PF00589">
    <property type="entry name" value="Phage_integrase"/>
    <property type="match status" value="1"/>
</dbReference>
<sequence>MVDNQVENYLNEQQLDRLLDVLKTDRNRTVCHILMFLLSTGARLNEALTATWKNINEEGRVWKVDAKRSKSKKPRSIPLNDSAMWVLGELKSRGQSEYLFPSPVTGKPYTAIRWEWYRIREQAGLDLRIHDLRHTFASFLVSNGRSLFEVQQILGHSDPKVTMRYAHLSAKALQEAANAGSMIVKAAG</sequence>
<evidence type="ECO:0000256" key="1">
    <source>
        <dbReference type="ARBA" id="ARBA00023172"/>
    </source>
</evidence>
<evidence type="ECO:0000313" key="3">
    <source>
        <dbReference type="EMBL" id="MPM52313.1"/>
    </source>
</evidence>
<organism evidence="3">
    <name type="scientific">bioreactor metagenome</name>
    <dbReference type="NCBI Taxonomy" id="1076179"/>
    <lineage>
        <taxon>unclassified sequences</taxon>
        <taxon>metagenomes</taxon>
        <taxon>ecological metagenomes</taxon>
    </lineage>
</organism>
<dbReference type="Gene3D" id="1.10.443.10">
    <property type="entry name" value="Intergrase catalytic core"/>
    <property type="match status" value="1"/>
</dbReference>
<reference evidence="3" key="1">
    <citation type="submission" date="2019-08" db="EMBL/GenBank/DDBJ databases">
        <authorList>
            <person name="Kucharzyk K."/>
            <person name="Murdoch R.W."/>
            <person name="Higgins S."/>
            <person name="Loffler F."/>
        </authorList>
    </citation>
    <scope>NUCLEOTIDE SEQUENCE</scope>
</reference>
<dbReference type="AlphaFoldDB" id="A0A645AN75"/>
<dbReference type="GO" id="GO:0015074">
    <property type="term" value="P:DNA integration"/>
    <property type="evidence" value="ECO:0007669"/>
    <property type="project" value="InterPro"/>
</dbReference>